<evidence type="ECO:0000256" key="1">
    <source>
        <dbReference type="ARBA" id="ARBA00004496"/>
    </source>
</evidence>
<dbReference type="Pfam" id="PF00929">
    <property type="entry name" value="RNase_T"/>
    <property type="match status" value="1"/>
</dbReference>
<proteinExistence type="predicted"/>
<evidence type="ECO:0000313" key="8">
    <source>
        <dbReference type="EMBL" id="EEB09186.1"/>
    </source>
</evidence>
<evidence type="ECO:0000256" key="2">
    <source>
        <dbReference type="ARBA" id="ARBA00022490"/>
    </source>
</evidence>
<dbReference type="OMA" id="MHSGQLM"/>
<evidence type="ECO:0000256" key="6">
    <source>
        <dbReference type="ARBA" id="ARBA00023158"/>
    </source>
</evidence>
<name>B6K6N2_SCHJY</name>
<dbReference type="InterPro" id="IPR012337">
    <property type="entry name" value="RNaseH-like_sf"/>
</dbReference>
<dbReference type="InterPro" id="IPR013520">
    <property type="entry name" value="Ribonucl_H"/>
</dbReference>
<keyword evidence="5" id="KW-0269">Exonuclease</keyword>
<dbReference type="InterPro" id="IPR036397">
    <property type="entry name" value="RNaseH_sf"/>
</dbReference>
<dbReference type="CDD" id="cd06133">
    <property type="entry name" value="ERI-1_3'hExo_like"/>
    <property type="match status" value="1"/>
</dbReference>
<evidence type="ECO:0000313" key="9">
    <source>
        <dbReference type="JaponicusDB" id="SJAG_04369"/>
    </source>
</evidence>
<comment type="subcellular location">
    <subcellularLocation>
        <location evidence="1">Cytoplasm</location>
    </subcellularLocation>
</comment>
<dbReference type="VEuPathDB" id="FungiDB:SJAG_04369"/>
<dbReference type="EMBL" id="KE651167">
    <property type="protein sequence ID" value="EEB09186.1"/>
    <property type="molecule type" value="Genomic_DNA"/>
</dbReference>
<dbReference type="Proteomes" id="UP000001744">
    <property type="component" value="Unassembled WGS sequence"/>
</dbReference>
<sequence length="311" mass="36571">MAKKSPSTVEELRLALKEIGLSTYGNKDTLRKRWKERNARLEQVRRQQALQTKTSADKGMKLRYLLVVDVEATCEEGCGFSYMNEIIEFPCLLYDLEQKRIIDEFHTYVKPRRIPTLSNYCKELTKIPQKLIDNAPPFKTVLDLLHEFLSKHDDKLIPPVNGPNTFEWSRLPKTAYHFRSQKNWAWACDGPWDMASFVAKEFATTEENNPPSWINGPFVDVRSLFSDAFRVSKSNINAMLSRWNLTFEGQEHNGLDDARNLVRVIQHMQQEDIEFEHNRWWLQYQNVGWCFPRKYAPFIPYRPKGKTIPHD</sequence>
<keyword evidence="10" id="KW-1185">Reference proteome</keyword>
<dbReference type="GO" id="GO:0031047">
    <property type="term" value="P:regulatory ncRNA-mediated gene silencing"/>
    <property type="evidence" value="ECO:0007669"/>
    <property type="project" value="UniProtKB-KW"/>
</dbReference>
<dbReference type="PROSITE" id="PS50800">
    <property type="entry name" value="SAP"/>
    <property type="match status" value="1"/>
</dbReference>
<dbReference type="RefSeq" id="XP_002175479.1">
    <property type="nucleotide sequence ID" value="XM_002175443.2"/>
</dbReference>
<evidence type="ECO:0000256" key="5">
    <source>
        <dbReference type="ARBA" id="ARBA00022839"/>
    </source>
</evidence>
<evidence type="ECO:0000256" key="3">
    <source>
        <dbReference type="ARBA" id="ARBA00022722"/>
    </source>
</evidence>
<dbReference type="HOGENOM" id="CLU_037266_4_1_1"/>
<dbReference type="GO" id="GO:0060906">
    <property type="term" value="P:negative regulation of regulatory ncRNA-mediated heterochromatin formation"/>
    <property type="evidence" value="ECO:0007669"/>
    <property type="project" value="EnsemblFungi"/>
</dbReference>
<dbReference type="PANTHER" id="PTHR23044:SF61">
    <property type="entry name" value="3'-5' EXORIBONUCLEASE 1-RELATED"/>
    <property type="match status" value="1"/>
</dbReference>
<dbReference type="GO" id="GO:0003725">
    <property type="term" value="F:double-stranded RNA binding"/>
    <property type="evidence" value="ECO:0007669"/>
    <property type="project" value="EnsemblFungi"/>
</dbReference>
<reference evidence="8 10" key="1">
    <citation type="journal article" date="2011" name="Science">
        <title>Comparative functional genomics of the fission yeasts.</title>
        <authorList>
            <person name="Rhind N."/>
            <person name="Chen Z."/>
            <person name="Yassour M."/>
            <person name="Thompson D.A."/>
            <person name="Haas B.J."/>
            <person name="Habib N."/>
            <person name="Wapinski I."/>
            <person name="Roy S."/>
            <person name="Lin M.F."/>
            <person name="Heiman D.I."/>
            <person name="Young S.K."/>
            <person name="Furuya K."/>
            <person name="Guo Y."/>
            <person name="Pidoux A."/>
            <person name="Chen H.M."/>
            <person name="Robbertse B."/>
            <person name="Goldberg J.M."/>
            <person name="Aoki K."/>
            <person name="Bayne E.H."/>
            <person name="Berlin A.M."/>
            <person name="Desjardins C.A."/>
            <person name="Dobbs E."/>
            <person name="Dukaj L."/>
            <person name="Fan L."/>
            <person name="FitzGerald M.G."/>
            <person name="French C."/>
            <person name="Gujja S."/>
            <person name="Hansen K."/>
            <person name="Keifenheim D."/>
            <person name="Levin J.Z."/>
            <person name="Mosher R.A."/>
            <person name="Mueller C.A."/>
            <person name="Pfiffner J."/>
            <person name="Priest M."/>
            <person name="Russ C."/>
            <person name="Smialowska A."/>
            <person name="Swoboda P."/>
            <person name="Sykes S.M."/>
            <person name="Vaughn M."/>
            <person name="Vengrova S."/>
            <person name="Yoder R."/>
            <person name="Zeng Q."/>
            <person name="Allshire R."/>
            <person name="Baulcombe D."/>
            <person name="Birren B.W."/>
            <person name="Brown W."/>
            <person name="Ekwall K."/>
            <person name="Kellis M."/>
            <person name="Leatherwood J."/>
            <person name="Levin H."/>
            <person name="Margalit H."/>
            <person name="Martienssen R."/>
            <person name="Nieduszynski C.A."/>
            <person name="Spatafora J.W."/>
            <person name="Friedman N."/>
            <person name="Dalgaard J.Z."/>
            <person name="Baumann P."/>
            <person name="Niki H."/>
            <person name="Regev A."/>
            <person name="Nusbaum C."/>
        </authorList>
    </citation>
    <scope>NUCLEOTIDE SEQUENCE [LARGE SCALE GENOMIC DNA]</scope>
    <source>
        <strain evidence="10">yFS275 / FY16936</strain>
    </source>
</reference>
<protein>
    <submittedName>
        <fullName evidence="8">Double-strand siRNA ribonuclease</fullName>
    </submittedName>
</protein>
<dbReference type="GO" id="GO:0000175">
    <property type="term" value="F:3'-5'-RNA exonuclease activity"/>
    <property type="evidence" value="ECO:0000318"/>
    <property type="project" value="GO_Central"/>
</dbReference>
<dbReference type="InterPro" id="IPR003034">
    <property type="entry name" value="SAP_dom"/>
</dbReference>
<keyword evidence="2" id="KW-0963">Cytoplasm</keyword>
<dbReference type="GO" id="GO:0005737">
    <property type="term" value="C:cytoplasm"/>
    <property type="evidence" value="ECO:0007669"/>
    <property type="project" value="UniProtKB-SubCell"/>
</dbReference>
<dbReference type="JaponicusDB" id="SJAG_04369">
    <property type="gene designation" value="eri1"/>
</dbReference>
<dbReference type="eggNOG" id="KOG0542">
    <property type="taxonomic scope" value="Eukaryota"/>
</dbReference>
<organism evidence="8 10">
    <name type="scientific">Schizosaccharomyces japonicus (strain yFS275 / FY16936)</name>
    <name type="common">Fission yeast</name>
    <dbReference type="NCBI Taxonomy" id="402676"/>
    <lineage>
        <taxon>Eukaryota</taxon>
        <taxon>Fungi</taxon>
        <taxon>Dikarya</taxon>
        <taxon>Ascomycota</taxon>
        <taxon>Taphrinomycotina</taxon>
        <taxon>Schizosaccharomycetes</taxon>
        <taxon>Schizosaccharomycetales</taxon>
        <taxon>Schizosaccharomycetaceae</taxon>
        <taxon>Schizosaccharomyces</taxon>
    </lineage>
</organism>
<dbReference type="SUPFAM" id="SSF53098">
    <property type="entry name" value="Ribonuclease H-like"/>
    <property type="match status" value="1"/>
</dbReference>
<dbReference type="PANTHER" id="PTHR23044">
    <property type="entry name" value="3'-5' EXONUCLEASE ERI1-RELATED"/>
    <property type="match status" value="1"/>
</dbReference>
<dbReference type="OrthoDB" id="448399at2759"/>
<dbReference type="STRING" id="402676.B6K6N2"/>
<dbReference type="GO" id="GO:0000467">
    <property type="term" value="P:exonucleolytic trimming to generate mature 3'-end of 5.8S rRNA from tricistronic rRNA transcript (SSU-rRNA, 5.8S rRNA, LSU-rRNA)"/>
    <property type="evidence" value="ECO:0000318"/>
    <property type="project" value="GO_Central"/>
</dbReference>
<evidence type="ECO:0000313" key="10">
    <source>
        <dbReference type="Proteomes" id="UP000001744"/>
    </source>
</evidence>
<keyword evidence="4" id="KW-0378">Hydrolase</keyword>
<dbReference type="SMART" id="SM00479">
    <property type="entry name" value="EXOIII"/>
    <property type="match status" value="1"/>
</dbReference>
<keyword evidence="6" id="KW-0943">RNA-mediated gene silencing</keyword>
<feature type="domain" description="SAP" evidence="7">
    <location>
        <begin position="4"/>
        <end position="38"/>
    </location>
</feature>
<keyword evidence="3" id="KW-0540">Nuclease</keyword>
<dbReference type="InterPro" id="IPR047201">
    <property type="entry name" value="ERI-1_3'hExo-like"/>
</dbReference>
<dbReference type="GO" id="GO:0032296">
    <property type="term" value="F:double-stranded RNA-specific ribonuclease activity"/>
    <property type="evidence" value="ECO:0007669"/>
    <property type="project" value="EnsemblFungi"/>
</dbReference>
<evidence type="ECO:0000259" key="7">
    <source>
        <dbReference type="PROSITE" id="PS50800"/>
    </source>
</evidence>
<dbReference type="AlphaFoldDB" id="B6K6N2"/>
<gene>
    <name evidence="9" type="primary">eri1</name>
    <name evidence="8" type="ORF">SJAG_04369</name>
</gene>
<accession>B6K6N2</accession>
<dbReference type="GeneID" id="7050921"/>
<dbReference type="Gene3D" id="3.30.420.10">
    <property type="entry name" value="Ribonuclease H-like superfamily/Ribonuclease H"/>
    <property type="match status" value="1"/>
</dbReference>
<dbReference type="InterPro" id="IPR051274">
    <property type="entry name" value="3-5_Exoribonuclease"/>
</dbReference>
<evidence type="ECO:0000256" key="4">
    <source>
        <dbReference type="ARBA" id="ARBA00022801"/>
    </source>
</evidence>